<dbReference type="Proteomes" id="UP001597506">
    <property type="component" value="Unassembled WGS sequence"/>
</dbReference>
<dbReference type="EMBL" id="JBHUMF010000023">
    <property type="protein sequence ID" value="MFD2681086.1"/>
    <property type="molecule type" value="Genomic_DNA"/>
</dbReference>
<keyword evidence="1" id="KW-0812">Transmembrane</keyword>
<evidence type="ECO:0000313" key="2">
    <source>
        <dbReference type="EMBL" id="MFD2681086.1"/>
    </source>
</evidence>
<feature type="transmembrane region" description="Helical" evidence="1">
    <location>
        <begin position="37"/>
        <end position="56"/>
    </location>
</feature>
<dbReference type="RefSeq" id="WP_377934987.1">
    <property type="nucleotide sequence ID" value="NZ_JBHUMF010000023.1"/>
</dbReference>
<organism evidence="2 3">
    <name type="scientific">Bacillus seohaeanensis</name>
    <dbReference type="NCBI Taxonomy" id="284580"/>
    <lineage>
        <taxon>Bacteria</taxon>
        <taxon>Bacillati</taxon>
        <taxon>Bacillota</taxon>
        <taxon>Bacilli</taxon>
        <taxon>Bacillales</taxon>
        <taxon>Bacillaceae</taxon>
        <taxon>Bacillus</taxon>
    </lineage>
</organism>
<keyword evidence="1" id="KW-1133">Transmembrane helix</keyword>
<gene>
    <name evidence="2" type="ORF">ACFSUL_10045</name>
</gene>
<accession>A0ABW5RR48</accession>
<feature type="transmembrane region" description="Helical" evidence="1">
    <location>
        <begin position="7"/>
        <end position="25"/>
    </location>
</feature>
<protein>
    <submittedName>
        <fullName evidence="2">SigmaY antisigma factor component</fullName>
    </submittedName>
</protein>
<evidence type="ECO:0000256" key="1">
    <source>
        <dbReference type="SAM" id="Phobius"/>
    </source>
</evidence>
<comment type="caution">
    <text evidence="2">The sequence shown here is derived from an EMBL/GenBank/DDBJ whole genome shotgun (WGS) entry which is preliminary data.</text>
</comment>
<evidence type="ECO:0000313" key="3">
    <source>
        <dbReference type="Proteomes" id="UP001597506"/>
    </source>
</evidence>
<proteinExistence type="predicted"/>
<name>A0ABW5RR48_9BACI</name>
<reference evidence="3" key="1">
    <citation type="journal article" date="2019" name="Int. J. Syst. Evol. Microbiol.">
        <title>The Global Catalogue of Microorganisms (GCM) 10K type strain sequencing project: providing services to taxonomists for standard genome sequencing and annotation.</title>
        <authorList>
            <consortium name="The Broad Institute Genomics Platform"/>
            <consortium name="The Broad Institute Genome Sequencing Center for Infectious Disease"/>
            <person name="Wu L."/>
            <person name="Ma J."/>
        </authorList>
    </citation>
    <scope>NUCLEOTIDE SEQUENCE [LARGE SCALE GENOMIC DNA]</scope>
    <source>
        <strain evidence="3">KCTC 3913</strain>
    </source>
</reference>
<sequence>MTKEELYILPFVIILLLIQSIFLFTDARKRGHNYWFWGLWGLIQCPFPIIFYLLFARKVWKRNKHREEF</sequence>
<keyword evidence="1" id="KW-0472">Membrane</keyword>
<keyword evidence="3" id="KW-1185">Reference proteome</keyword>